<name>A0A915DLY7_9BILA</name>
<organism evidence="2 3">
    <name type="scientific">Ditylenchus dipsaci</name>
    <dbReference type="NCBI Taxonomy" id="166011"/>
    <lineage>
        <taxon>Eukaryota</taxon>
        <taxon>Metazoa</taxon>
        <taxon>Ecdysozoa</taxon>
        <taxon>Nematoda</taxon>
        <taxon>Chromadorea</taxon>
        <taxon>Rhabditida</taxon>
        <taxon>Tylenchina</taxon>
        <taxon>Tylenchomorpha</taxon>
        <taxon>Sphaerularioidea</taxon>
        <taxon>Anguinidae</taxon>
        <taxon>Anguininae</taxon>
        <taxon>Ditylenchus</taxon>
    </lineage>
</organism>
<feature type="signal peptide" evidence="1">
    <location>
        <begin position="1"/>
        <end position="23"/>
    </location>
</feature>
<accession>A0A915DLY7</accession>
<dbReference type="Proteomes" id="UP000887574">
    <property type="component" value="Unplaced"/>
</dbReference>
<keyword evidence="2" id="KW-1185">Reference proteome</keyword>
<reference evidence="3" key="1">
    <citation type="submission" date="2022-11" db="UniProtKB">
        <authorList>
            <consortium name="WormBaseParasite"/>
        </authorList>
    </citation>
    <scope>IDENTIFICATION</scope>
</reference>
<evidence type="ECO:0000313" key="2">
    <source>
        <dbReference type="Proteomes" id="UP000887574"/>
    </source>
</evidence>
<evidence type="ECO:0000256" key="1">
    <source>
        <dbReference type="SAM" id="SignalP"/>
    </source>
</evidence>
<evidence type="ECO:0000313" key="3">
    <source>
        <dbReference type="WBParaSite" id="jg20976"/>
    </source>
</evidence>
<proteinExistence type="predicted"/>
<sequence>MAVFNKMIVILFITFLCFGLTQAVQHHCPLSNCLKYSAYPKYCVCNSGNGLCYVQGSFATGNYITPC</sequence>
<protein>
    <submittedName>
        <fullName evidence="3">Uncharacterized protein</fullName>
    </submittedName>
</protein>
<feature type="chain" id="PRO_5037343647" evidence="1">
    <location>
        <begin position="24"/>
        <end position="67"/>
    </location>
</feature>
<keyword evidence="1" id="KW-0732">Signal</keyword>
<dbReference type="AlphaFoldDB" id="A0A915DLY7"/>
<dbReference type="WBParaSite" id="jg20976">
    <property type="protein sequence ID" value="jg20976"/>
    <property type="gene ID" value="jg20976"/>
</dbReference>